<keyword evidence="2" id="KW-1185">Reference proteome</keyword>
<dbReference type="EMBL" id="JBEPLU010000003">
    <property type="protein sequence ID" value="MET3528128.1"/>
    <property type="molecule type" value="Genomic_DNA"/>
</dbReference>
<protein>
    <submittedName>
        <fullName evidence="1">2-polyprenyl-3-methyl-5-hydroxy-6-metoxy-1, 4-benzoquinol methylase</fullName>
    </submittedName>
</protein>
<proteinExistence type="predicted"/>
<dbReference type="GO" id="GO:0032259">
    <property type="term" value="P:methylation"/>
    <property type="evidence" value="ECO:0007669"/>
    <property type="project" value="UniProtKB-KW"/>
</dbReference>
<gene>
    <name evidence="1" type="ORF">ABID41_003267</name>
</gene>
<evidence type="ECO:0000313" key="2">
    <source>
        <dbReference type="Proteomes" id="UP001549110"/>
    </source>
</evidence>
<sequence length="224" mass="24384">MDTPTDASLVSIYRDKPASYFANARNDFVDLLSTGTQSAILELGCGSGGTGRAALAAGKAGHYVGIELNPDAAKLAAQNLSEVIVGDVQEVDLTSYASMFDALIISEVLEHVTDPWRTMERLSACLKPGAQVFASSPNIAHWGVIVGLLQGRFRYKDAGVMDRTHLRWFTPESYRSLFEAAGIDVDTVRGMRRPGWKAAMFNAITGKRFDHLFMAQIVVGGRKR</sequence>
<dbReference type="Pfam" id="PF13489">
    <property type="entry name" value="Methyltransf_23"/>
    <property type="match status" value="1"/>
</dbReference>
<dbReference type="SUPFAM" id="SSF53335">
    <property type="entry name" value="S-adenosyl-L-methionine-dependent methyltransferases"/>
    <property type="match status" value="1"/>
</dbReference>
<organism evidence="1 2">
    <name type="scientific">Phenylobacterium koreense</name>
    <dbReference type="NCBI Taxonomy" id="266125"/>
    <lineage>
        <taxon>Bacteria</taxon>
        <taxon>Pseudomonadati</taxon>
        <taxon>Pseudomonadota</taxon>
        <taxon>Alphaproteobacteria</taxon>
        <taxon>Caulobacterales</taxon>
        <taxon>Caulobacteraceae</taxon>
        <taxon>Phenylobacterium</taxon>
    </lineage>
</organism>
<keyword evidence="1" id="KW-0808">Transferase</keyword>
<dbReference type="RefSeq" id="WP_354298117.1">
    <property type="nucleotide sequence ID" value="NZ_JBEPLU010000003.1"/>
</dbReference>
<reference evidence="1 2" key="1">
    <citation type="submission" date="2024-06" db="EMBL/GenBank/DDBJ databases">
        <title>Genomic Encyclopedia of Type Strains, Phase IV (KMG-IV): sequencing the most valuable type-strain genomes for metagenomic binning, comparative biology and taxonomic classification.</title>
        <authorList>
            <person name="Goeker M."/>
        </authorList>
    </citation>
    <scope>NUCLEOTIDE SEQUENCE [LARGE SCALE GENOMIC DNA]</scope>
    <source>
        <strain evidence="1 2">DSM 17809</strain>
    </source>
</reference>
<accession>A0ABV2EM42</accession>
<dbReference type="CDD" id="cd02440">
    <property type="entry name" value="AdoMet_MTases"/>
    <property type="match status" value="1"/>
</dbReference>
<evidence type="ECO:0000313" key="1">
    <source>
        <dbReference type="EMBL" id="MET3528128.1"/>
    </source>
</evidence>
<dbReference type="Gene3D" id="3.40.50.150">
    <property type="entry name" value="Vaccinia Virus protein VP39"/>
    <property type="match status" value="1"/>
</dbReference>
<dbReference type="Proteomes" id="UP001549110">
    <property type="component" value="Unassembled WGS sequence"/>
</dbReference>
<comment type="caution">
    <text evidence="1">The sequence shown here is derived from an EMBL/GenBank/DDBJ whole genome shotgun (WGS) entry which is preliminary data.</text>
</comment>
<keyword evidence="1" id="KW-0489">Methyltransferase</keyword>
<dbReference type="PANTHER" id="PTHR43861">
    <property type="entry name" value="TRANS-ACONITATE 2-METHYLTRANSFERASE-RELATED"/>
    <property type="match status" value="1"/>
</dbReference>
<name>A0ABV2EM42_9CAUL</name>
<dbReference type="GO" id="GO:0008168">
    <property type="term" value="F:methyltransferase activity"/>
    <property type="evidence" value="ECO:0007669"/>
    <property type="project" value="UniProtKB-KW"/>
</dbReference>
<dbReference type="InterPro" id="IPR029063">
    <property type="entry name" value="SAM-dependent_MTases_sf"/>
</dbReference>